<keyword evidence="5 11" id="KW-0812">Transmembrane</keyword>
<evidence type="ECO:0000256" key="2">
    <source>
        <dbReference type="ARBA" id="ARBA00004141"/>
    </source>
</evidence>
<keyword evidence="3" id="KW-0813">Transport</keyword>
<accession>A0A0D8XRX9</accession>
<organism evidence="13 14">
    <name type="scientific">Dictyocaulus viviparus</name>
    <name type="common">Bovine lungworm</name>
    <dbReference type="NCBI Taxonomy" id="29172"/>
    <lineage>
        <taxon>Eukaryota</taxon>
        <taxon>Metazoa</taxon>
        <taxon>Ecdysozoa</taxon>
        <taxon>Nematoda</taxon>
        <taxon>Chromadorea</taxon>
        <taxon>Rhabditida</taxon>
        <taxon>Rhabditina</taxon>
        <taxon>Rhabditomorpha</taxon>
        <taxon>Strongyloidea</taxon>
        <taxon>Metastrongylidae</taxon>
        <taxon>Dictyocaulus</taxon>
    </lineage>
</organism>
<evidence type="ECO:0000256" key="8">
    <source>
        <dbReference type="ARBA" id="ARBA00022989"/>
    </source>
</evidence>
<feature type="transmembrane region" description="Helical" evidence="11">
    <location>
        <begin position="194"/>
        <end position="215"/>
    </location>
</feature>
<proteinExistence type="predicted"/>
<feature type="transmembrane region" description="Helical" evidence="11">
    <location>
        <begin position="156"/>
        <end position="174"/>
    </location>
</feature>
<dbReference type="SMART" id="SM00665">
    <property type="entry name" value="B561"/>
    <property type="match status" value="1"/>
</dbReference>
<dbReference type="InterPro" id="IPR006593">
    <property type="entry name" value="Cyt_b561/ferric_Rdtase_TM"/>
</dbReference>
<dbReference type="GO" id="GO:0016491">
    <property type="term" value="F:oxidoreductase activity"/>
    <property type="evidence" value="ECO:0007669"/>
    <property type="project" value="InterPro"/>
</dbReference>
<dbReference type="STRING" id="29172.A0A0D8XRX9"/>
<dbReference type="GO" id="GO:0016020">
    <property type="term" value="C:membrane"/>
    <property type="evidence" value="ECO:0007669"/>
    <property type="project" value="UniProtKB-SubCell"/>
</dbReference>
<evidence type="ECO:0000256" key="7">
    <source>
        <dbReference type="ARBA" id="ARBA00022982"/>
    </source>
</evidence>
<dbReference type="Gene3D" id="1.20.120.1770">
    <property type="match status" value="1"/>
</dbReference>
<dbReference type="Pfam" id="PF03188">
    <property type="entry name" value="Cytochrom_B561"/>
    <property type="match status" value="1"/>
</dbReference>
<comment type="subcellular location">
    <subcellularLocation>
        <location evidence="2">Membrane</location>
        <topology evidence="2">Multi-pass membrane protein</topology>
    </subcellularLocation>
</comment>
<keyword evidence="9" id="KW-0408">Iron</keyword>
<keyword evidence="4" id="KW-0349">Heme</keyword>
<dbReference type="CDD" id="cd08554">
    <property type="entry name" value="Cyt_b561"/>
    <property type="match status" value="1"/>
</dbReference>
<evidence type="ECO:0000256" key="11">
    <source>
        <dbReference type="SAM" id="Phobius"/>
    </source>
</evidence>
<evidence type="ECO:0000256" key="3">
    <source>
        <dbReference type="ARBA" id="ARBA00022448"/>
    </source>
</evidence>
<evidence type="ECO:0000259" key="12">
    <source>
        <dbReference type="PROSITE" id="PS50939"/>
    </source>
</evidence>
<dbReference type="InterPro" id="IPR043205">
    <property type="entry name" value="CYB561/CYBRD1-like"/>
</dbReference>
<dbReference type="Proteomes" id="UP000053766">
    <property type="component" value="Unassembled WGS sequence"/>
</dbReference>
<dbReference type="PANTHER" id="PTHR10106:SF50">
    <property type="entry name" value="CYTOCHROME B561 DOMAIN-CONTAINING PROTEIN"/>
    <property type="match status" value="1"/>
</dbReference>
<evidence type="ECO:0000256" key="4">
    <source>
        <dbReference type="ARBA" id="ARBA00022617"/>
    </source>
</evidence>
<gene>
    <name evidence="13" type="ORF">DICVIV_06509</name>
</gene>
<feature type="transmembrane region" description="Helical" evidence="11">
    <location>
        <begin position="80"/>
        <end position="101"/>
    </location>
</feature>
<feature type="domain" description="Cytochrome b561" evidence="12">
    <location>
        <begin position="6"/>
        <end position="215"/>
    </location>
</feature>
<evidence type="ECO:0000256" key="6">
    <source>
        <dbReference type="ARBA" id="ARBA00022723"/>
    </source>
</evidence>
<evidence type="ECO:0000256" key="5">
    <source>
        <dbReference type="ARBA" id="ARBA00022692"/>
    </source>
</evidence>
<evidence type="ECO:0000313" key="14">
    <source>
        <dbReference type="Proteomes" id="UP000053766"/>
    </source>
</evidence>
<reference evidence="14" key="2">
    <citation type="journal article" date="2016" name="Sci. Rep.">
        <title>Dictyocaulus viviparus genome, variome and transcriptome elucidate lungworm biology and support future intervention.</title>
        <authorList>
            <person name="McNulty S.N."/>
            <person name="Strube C."/>
            <person name="Rosa B.A."/>
            <person name="Martin J.C."/>
            <person name="Tyagi R."/>
            <person name="Choi Y.J."/>
            <person name="Wang Q."/>
            <person name="Hallsworth Pepin K."/>
            <person name="Zhang X."/>
            <person name="Ozersky P."/>
            <person name="Wilson R.K."/>
            <person name="Sternberg P.W."/>
            <person name="Gasser R.B."/>
            <person name="Mitreva M."/>
        </authorList>
    </citation>
    <scope>NUCLEOTIDE SEQUENCE [LARGE SCALE GENOMIC DNA]</scope>
    <source>
        <strain evidence="14">HannoverDv2000</strain>
    </source>
</reference>
<dbReference type="EMBL" id="KN716309">
    <property type="protein sequence ID" value="KJH47388.1"/>
    <property type="molecule type" value="Genomic_DNA"/>
</dbReference>
<protein>
    <submittedName>
        <fullName evidence="13">Cytochrome b561</fullName>
    </submittedName>
</protein>
<keyword evidence="14" id="KW-1185">Reference proteome</keyword>
<keyword evidence="6" id="KW-0479">Metal-binding</keyword>
<dbReference type="GO" id="GO:0046872">
    <property type="term" value="F:metal ion binding"/>
    <property type="evidence" value="ECO:0007669"/>
    <property type="project" value="UniProtKB-KW"/>
</dbReference>
<keyword evidence="8 11" id="KW-1133">Transmembrane helix</keyword>
<comment type="cofactor">
    <cofactor evidence="1">
        <name>heme b</name>
        <dbReference type="ChEBI" id="CHEBI:60344"/>
    </cofactor>
</comment>
<feature type="transmembrane region" description="Helical" evidence="11">
    <location>
        <begin position="40"/>
        <end position="60"/>
    </location>
</feature>
<reference evidence="13 14" key="1">
    <citation type="submission" date="2013-11" db="EMBL/GenBank/DDBJ databases">
        <title>Draft genome of the bovine lungworm Dictyocaulus viviparus.</title>
        <authorList>
            <person name="Mitreva M."/>
        </authorList>
    </citation>
    <scope>NUCLEOTIDE SEQUENCE [LARGE SCALE GENOMIC DNA]</scope>
    <source>
        <strain evidence="13 14">HannoverDv2000</strain>
    </source>
</reference>
<keyword evidence="10 11" id="KW-0472">Membrane</keyword>
<evidence type="ECO:0000256" key="10">
    <source>
        <dbReference type="ARBA" id="ARBA00023136"/>
    </source>
</evidence>
<feature type="transmembrane region" description="Helical" evidence="11">
    <location>
        <begin position="113"/>
        <end position="135"/>
    </location>
</feature>
<sequence>MENQKYASFKREKISSLPGYLFNTMDIGLKWPSKDDNGGINLHGMLMSIGFVFLQGEALLSYRLYRYDNDILSKCIHSVFHVLSLSFCITAFIVMILQRSYHGQNHFTTFHSWIGIAVIFLYIMQSLFGFINFLLSVISEEVRGNFLPLHQTLGSLLFTVSIVQAAIGYTRYNGIFNPISNNHNASLVSDQLKFVLNFTIISGILYGVSVLMLVVPDAWKRREIRTEVQ</sequence>
<evidence type="ECO:0000256" key="9">
    <source>
        <dbReference type="ARBA" id="ARBA00023004"/>
    </source>
</evidence>
<keyword evidence="7" id="KW-0249">Electron transport</keyword>
<dbReference type="PROSITE" id="PS50939">
    <property type="entry name" value="CYTOCHROME_B561"/>
    <property type="match status" value="1"/>
</dbReference>
<dbReference type="OrthoDB" id="907479at2759"/>
<evidence type="ECO:0000256" key="1">
    <source>
        <dbReference type="ARBA" id="ARBA00001970"/>
    </source>
</evidence>
<dbReference type="PANTHER" id="PTHR10106">
    <property type="entry name" value="CYTOCHROME B561-RELATED"/>
    <property type="match status" value="1"/>
</dbReference>
<dbReference type="AlphaFoldDB" id="A0A0D8XRX9"/>
<evidence type="ECO:0000313" key="13">
    <source>
        <dbReference type="EMBL" id="KJH47388.1"/>
    </source>
</evidence>
<name>A0A0D8XRX9_DICVI</name>